<dbReference type="PANTHER" id="PTHR15503">
    <property type="entry name" value="LDOC1 RELATED"/>
    <property type="match status" value="1"/>
</dbReference>
<dbReference type="InterPro" id="IPR021109">
    <property type="entry name" value="Peptidase_aspartic_dom_sf"/>
</dbReference>
<dbReference type="EMBL" id="KN837173">
    <property type="protein sequence ID" value="KIJ36962.1"/>
    <property type="molecule type" value="Genomic_DNA"/>
</dbReference>
<dbReference type="HOGENOM" id="CLU_1227398_0_0_1"/>
<evidence type="ECO:0008006" key="3">
    <source>
        <dbReference type="Google" id="ProtNLM"/>
    </source>
</evidence>
<dbReference type="Pfam" id="PF08284">
    <property type="entry name" value="RVP_2"/>
    <property type="match status" value="1"/>
</dbReference>
<accession>A0A0C9V5X8</accession>
<evidence type="ECO:0000313" key="2">
    <source>
        <dbReference type="Proteomes" id="UP000054279"/>
    </source>
</evidence>
<evidence type="ECO:0000313" key="1">
    <source>
        <dbReference type="EMBL" id="KIJ36962.1"/>
    </source>
</evidence>
<feature type="non-terminal residue" evidence="1">
    <location>
        <position position="1"/>
    </location>
</feature>
<feature type="non-terminal residue" evidence="1">
    <location>
        <position position="258"/>
    </location>
</feature>
<keyword evidence="2" id="KW-1185">Reference proteome</keyword>
<dbReference type="Proteomes" id="UP000054279">
    <property type="component" value="Unassembled WGS sequence"/>
</dbReference>
<dbReference type="InterPro" id="IPR032567">
    <property type="entry name" value="RTL1-rel"/>
</dbReference>
<dbReference type="PANTHER" id="PTHR15503:SF22">
    <property type="entry name" value="TRANSPOSON TY3-I GAG POLYPROTEIN"/>
    <property type="match status" value="1"/>
</dbReference>
<protein>
    <recommendedName>
        <fullName evidence="3">Retrotransposon gag domain-containing protein</fullName>
    </recommendedName>
</protein>
<proteinExistence type="predicted"/>
<dbReference type="CDD" id="cd00303">
    <property type="entry name" value="retropepsin_like"/>
    <property type="match status" value="1"/>
</dbReference>
<name>A0A0C9V5X8_SPHS4</name>
<dbReference type="SUPFAM" id="SSF50630">
    <property type="entry name" value="Acid proteases"/>
    <property type="match status" value="1"/>
</dbReference>
<dbReference type="OrthoDB" id="128646at2759"/>
<sequence length="258" mass="28940">DSVNEYVDRFRKLVFHSEYVDDTNLVVKFKKGLNKSLRTTVVTTDPAPALNDLEAWIEAAQRVFEENIRAVEKPAPHGPKALTTVLRTLPPTPPKPLLQVAVQPPVSARNSTHFYQRPAWERRLPTKYVLAATPSSKSLSLKVSVQTTDTSEVFSTPVLVDCGATGQFMDADFVRRNQLTTCKLARAIPVLNVDGTRNVGGSVNEIVDLILCYNDHTERTSFAVTNLEKQDMILGFTWLKEHNPEIDWQTKEVKMSCC</sequence>
<gene>
    <name evidence="1" type="ORF">M422DRAFT_143596</name>
</gene>
<dbReference type="Gene3D" id="2.40.70.10">
    <property type="entry name" value="Acid Proteases"/>
    <property type="match status" value="1"/>
</dbReference>
<dbReference type="AlphaFoldDB" id="A0A0C9V5X8"/>
<organism evidence="1 2">
    <name type="scientific">Sphaerobolus stellatus (strain SS14)</name>
    <dbReference type="NCBI Taxonomy" id="990650"/>
    <lineage>
        <taxon>Eukaryota</taxon>
        <taxon>Fungi</taxon>
        <taxon>Dikarya</taxon>
        <taxon>Basidiomycota</taxon>
        <taxon>Agaricomycotina</taxon>
        <taxon>Agaricomycetes</taxon>
        <taxon>Phallomycetidae</taxon>
        <taxon>Geastrales</taxon>
        <taxon>Sphaerobolaceae</taxon>
        <taxon>Sphaerobolus</taxon>
    </lineage>
</organism>
<reference evidence="1 2" key="1">
    <citation type="submission" date="2014-06" db="EMBL/GenBank/DDBJ databases">
        <title>Evolutionary Origins and Diversification of the Mycorrhizal Mutualists.</title>
        <authorList>
            <consortium name="DOE Joint Genome Institute"/>
            <consortium name="Mycorrhizal Genomics Consortium"/>
            <person name="Kohler A."/>
            <person name="Kuo A."/>
            <person name="Nagy L.G."/>
            <person name="Floudas D."/>
            <person name="Copeland A."/>
            <person name="Barry K.W."/>
            <person name="Cichocki N."/>
            <person name="Veneault-Fourrey C."/>
            <person name="LaButti K."/>
            <person name="Lindquist E.A."/>
            <person name="Lipzen A."/>
            <person name="Lundell T."/>
            <person name="Morin E."/>
            <person name="Murat C."/>
            <person name="Riley R."/>
            <person name="Ohm R."/>
            <person name="Sun H."/>
            <person name="Tunlid A."/>
            <person name="Henrissat B."/>
            <person name="Grigoriev I.V."/>
            <person name="Hibbett D.S."/>
            <person name="Martin F."/>
        </authorList>
    </citation>
    <scope>NUCLEOTIDE SEQUENCE [LARGE SCALE GENOMIC DNA]</scope>
    <source>
        <strain evidence="1 2">SS14</strain>
    </source>
</reference>